<evidence type="ECO:0000256" key="1">
    <source>
        <dbReference type="ARBA" id="ARBA00005189"/>
    </source>
</evidence>
<dbReference type="Proteomes" id="UP000649617">
    <property type="component" value="Unassembled WGS sequence"/>
</dbReference>
<evidence type="ECO:0000313" key="8">
    <source>
        <dbReference type="EMBL" id="CAE7538172.1"/>
    </source>
</evidence>
<evidence type="ECO:0000256" key="6">
    <source>
        <dbReference type="ARBA" id="ARBA00023160"/>
    </source>
</evidence>
<evidence type="ECO:0000256" key="4">
    <source>
        <dbReference type="ARBA" id="ARBA00022832"/>
    </source>
</evidence>
<keyword evidence="4" id="KW-0276">Fatty acid metabolism</keyword>
<organism evidence="8 9">
    <name type="scientific">Symbiodinium pilosum</name>
    <name type="common">Dinoflagellate</name>
    <dbReference type="NCBI Taxonomy" id="2952"/>
    <lineage>
        <taxon>Eukaryota</taxon>
        <taxon>Sar</taxon>
        <taxon>Alveolata</taxon>
        <taxon>Dinophyceae</taxon>
        <taxon>Suessiales</taxon>
        <taxon>Symbiodiniaceae</taxon>
        <taxon>Symbiodinium</taxon>
    </lineage>
</organism>
<dbReference type="Gene3D" id="3.40.47.10">
    <property type="match status" value="1"/>
</dbReference>
<keyword evidence="3" id="KW-0444">Lipid biosynthesis</keyword>
<sequence length="161" mass="17156">MSPQDIDLVIHATSTPDDLFGTGPQVASMLGADKAVAFDLTAACSGFVFALTTAAQYVRSGSFKNAVVIGADCLSRWVDWSDRNTCVLFGDGAGAVVITATDAEKDARIQALFLGPMKRGLPKQCVSRLEKGQGHINSYTFRRSLASPPRLLGKGKLQHEP</sequence>
<keyword evidence="6" id="KW-0275">Fatty acid biosynthesis</keyword>
<comment type="pathway">
    <text evidence="1">Lipid metabolism.</text>
</comment>
<evidence type="ECO:0000256" key="2">
    <source>
        <dbReference type="ARBA" id="ARBA00008642"/>
    </source>
</evidence>
<comment type="caution">
    <text evidence="8">The sequence shown here is derived from an EMBL/GenBank/DDBJ whole genome shotgun (WGS) entry which is preliminary data.</text>
</comment>
<evidence type="ECO:0000259" key="7">
    <source>
        <dbReference type="Pfam" id="PF08545"/>
    </source>
</evidence>
<dbReference type="AlphaFoldDB" id="A0A812TUZ0"/>
<protein>
    <submittedName>
        <fullName evidence="8">FabH protein</fullName>
    </submittedName>
</protein>
<keyword evidence="5" id="KW-0443">Lipid metabolism</keyword>
<dbReference type="PANTHER" id="PTHR43091">
    <property type="entry name" value="3-OXOACYL-[ACYL-CARRIER-PROTEIN] SYNTHASE"/>
    <property type="match status" value="1"/>
</dbReference>
<accession>A0A812TUZ0</accession>
<proteinExistence type="inferred from homology"/>
<evidence type="ECO:0000256" key="5">
    <source>
        <dbReference type="ARBA" id="ARBA00023098"/>
    </source>
</evidence>
<keyword evidence="9" id="KW-1185">Reference proteome</keyword>
<dbReference type="GO" id="GO:0006633">
    <property type="term" value="P:fatty acid biosynthetic process"/>
    <property type="evidence" value="ECO:0007669"/>
    <property type="project" value="UniProtKB-KW"/>
</dbReference>
<dbReference type="InterPro" id="IPR013751">
    <property type="entry name" value="ACP_syn_III_N"/>
</dbReference>
<dbReference type="EMBL" id="CAJNIZ010032557">
    <property type="protein sequence ID" value="CAE7538172.1"/>
    <property type="molecule type" value="Genomic_DNA"/>
</dbReference>
<feature type="domain" description="Beta-ketoacyl-[acyl-carrier-protein] synthase III N-terminal" evidence="7">
    <location>
        <begin position="38"/>
        <end position="111"/>
    </location>
</feature>
<dbReference type="Pfam" id="PF08545">
    <property type="entry name" value="ACP_syn_III"/>
    <property type="match status" value="1"/>
</dbReference>
<evidence type="ECO:0000313" key="9">
    <source>
        <dbReference type="Proteomes" id="UP000649617"/>
    </source>
</evidence>
<dbReference type="GO" id="GO:0004315">
    <property type="term" value="F:3-oxoacyl-[acyl-carrier-protein] synthase activity"/>
    <property type="evidence" value="ECO:0007669"/>
    <property type="project" value="InterPro"/>
</dbReference>
<name>A0A812TUZ0_SYMPI</name>
<comment type="similarity">
    <text evidence="2">Belongs to the thiolase-like superfamily. FabH family.</text>
</comment>
<evidence type="ECO:0000256" key="3">
    <source>
        <dbReference type="ARBA" id="ARBA00022516"/>
    </source>
</evidence>
<dbReference type="InterPro" id="IPR016039">
    <property type="entry name" value="Thiolase-like"/>
</dbReference>
<dbReference type="PANTHER" id="PTHR43091:SF1">
    <property type="entry name" value="BETA-KETOACYL-[ACYL-CARRIER-PROTEIN] SYNTHASE III, CHLOROPLASTIC"/>
    <property type="match status" value="1"/>
</dbReference>
<gene>
    <name evidence="8" type="primary">fabH</name>
    <name evidence="8" type="ORF">SPIL2461_LOCUS14236</name>
</gene>
<dbReference type="SUPFAM" id="SSF53901">
    <property type="entry name" value="Thiolase-like"/>
    <property type="match status" value="1"/>
</dbReference>
<reference evidence="8" key="1">
    <citation type="submission" date="2021-02" db="EMBL/GenBank/DDBJ databases">
        <authorList>
            <person name="Dougan E. K."/>
            <person name="Rhodes N."/>
            <person name="Thang M."/>
            <person name="Chan C."/>
        </authorList>
    </citation>
    <scope>NUCLEOTIDE SEQUENCE</scope>
</reference>
<dbReference type="OrthoDB" id="428487at2759"/>